<dbReference type="AlphaFoldDB" id="A0A2T0TBV5"/>
<accession>A0A2T0TBV5</accession>
<name>A0A2T0TBV5_9ACTN</name>
<evidence type="ECO:0000313" key="2">
    <source>
        <dbReference type="EMBL" id="PRY43143.1"/>
    </source>
</evidence>
<evidence type="ECO:0000313" key="1">
    <source>
        <dbReference type="EMBL" id="PRY37731.1"/>
    </source>
</evidence>
<keyword evidence="3" id="KW-1185">Reference proteome</keyword>
<feature type="non-terminal residue" evidence="2">
    <location>
        <position position="27"/>
    </location>
</feature>
<dbReference type="Proteomes" id="UP000239210">
    <property type="component" value="Unassembled WGS sequence"/>
</dbReference>
<gene>
    <name evidence="2" type="ORF">LY71_1171</name>
    <name evidence="1" type="ORF">LY71_1231</name>
</gene>
<dbReference type="EMBL" id="PVTG01000023">
    <property type="protein sequence ID" value="PRY37731.1"/>
    <property type="molecule type" value="Genomic_DNA"/>
</dbReference>
<dbReference type="EMBL" id="PVTG01000017">
    <property type="protein sequence ID" value="PRY43143.1"/>
    <property type="molecule type" value="Genomic_DNA"/>
</dbReference>
<reference evidence="2 3" key="1">
    <citation type="submission" date="2018-03" db="EMBL/GenBank/DDBJ databases">
        <title>Genomic Encyclopedia of Archaeal and Bacterial Type Strains, Phase II (KMG-II): from individual species to whole genera.</title>
        <authorList>
            <person name="Goeker M."/>
        </authorList>
    </citation>
    <scope>NUCLEOTIDE SEQUENCE [LARGE SCALE GENOMIC DNA]</scope>
    <source>
        <strain evidence="2 3">DSM 45416</strain>
    </source>
</reference>
<comment type="caution">
    <text evidence="2">The sequence shown here is derived from an EMBL/GenBank/DDBJ whole genome shotgun (WGS) entry which is preliminary data.</text>
</comment>
<sequence>MPEIEDDAPPVFTGGLLDLLVAGAPEV</sequence>
<proteinExistence type="predicted"/>
<protein>
    <submittedName>
        <fullName evidence="2">Uncharacterized protein</fullName>
    </submittedName>
</protein>
<evidence type="ECO:0000313" key="3">
    <source>
        <dbReference type="Proteomes" id="UP000239210"/>
    </source>
</evidence>
<organism evidence="2 3">
    <name type="scientific">Geodermatophilus tzadiensis</name>
    <dbReference type="NCBI Taxonomy" id="1137988"/>
    <lineage>
        <taxon>Bacteria</taxon>
        <taxon>Bacillati</taxon>
        <taxon>Actinomycetota</taxon>
        <taxon>Actinomycetes</taxon>
        <taxon>Geodermatophilales</taxon>
        <taxon>Geodermatophilaceae</taxon>
        <taxon>Geodermatophilus</taxon>
    </lineage>
</organism>